<dbReference type="GO" id="GO:0005524">
    <property type="term" value="F:ATP binding"/>
    <property type="evidence" value="ECO:0007669"/>
    <property type="project" value="UniProtKB-UniRule"/>
</dbReference>
<dbReference type="InterPro" id="IPR008909">
    <property type="entry name" value="DALR_anticod-bd"/>
</dbReference>
<dbReference type="SMART" id="SM00836">
    <property type="entry name" value="DALR_1"/>
    <property type="match status" value="1"/>
</dbReference>
<dbReference type="SUPFAM" id="SSF47323">
    <property type="entry name" value="Anticodon-binding domain of a subclass of class I aminoacyl-tRNA synthetases"/>
    <property type="match status" value="1"/>
</dbReference>
<dbReference type="Gene3D" id="3.40.50.620">
    <property type="entry name" value="HUPs"/>
    <property type="match status" value="1"/>
</dbReference>
<gene>
    <name evidence="11 15" type="primary">argS</name>
    <name evidence="15" type="ORF">DA01_05380</name>
</gene>
<keyword evidence="8 11" id="KW-0648">Protein biosynthesis</keyword>
<dbReference type="InterPro" id="IPR036695">
    <property type="entry name" value="Arg-tRNA-synth_N_sf"/>
</dbReference>
<dbReference type="GO" id="GO:0005737">
    <property type="term" value="C:cytoplasm"/>
    <property type="evidence" value="ECO:0007669"/>
    <property type="project" value="UniProtKB-SubCell"/>
</dbReference>
<evidence type="ECO:0000256" key="2">
    <source>
        <dbReference type="ARBA" id="ARBA00005594"/>
    </source>
</evidence>
<dbReference type="Pfam" id="PF05746">
    <property type="entry name" value="DALR_1"/>
    <property type="match status" value="1"/>
</dbReference>
<dbReference type="InterPro" id="IPR009080">
    <property type="entry name" value="tRNAsynth_Ia_anticodon-bd"/>
</dbReference>
<evidence type="ECO:0000256" key="3">
    <source>
        <dbReference type="ARBA" id="ARBA00011245"/>
    </source>
</evidence>
<dbReference type="PRINTS" id="PR01038">
    <property type="entry name" value="TRNASYNTHARG"/>
</dbReference>
<evidence type="ECO:0000256" key="10">
    <source>
        <dbReference type="ARBA" id="ARBA00049339"/>
    </source>
</evidence>
<keyword evidence="4 11" id="KW-0963">Cytoplasm</keyword>
<evidence type="ECO:0000259" key="13">
    <source>
        <dbReference type="SMART" id="SM00836"/>
    </source>
</evidence>
<evidence type="ECO:0000256" key="8">
    <source>
        <dbReference type="ARBA" id="ARBA00022917"/>
    </source>
</evidence>
<protein>
    <recommendedName>
        <fullName evidence="11">Arginine--tRNA ligase</fullName>
        <ecNumber evidence="11">6.1.1.19</ecNumber>
    </recommendedName>
    <alternativeName>
        <fullName evidence="11">Arginyl-tRNA synthetase</fullName>
        <shortName evidence="11">ArgRS</shortName>
    </alternativeName>
</protein>
<comment type="catalytic activity">
    <reaction evidence="10 11">
        <text>tRNA(Arg) + L-arginine + ATP = L-arginyl-tRNA(Arg) + AMP + diphosphate</text>
        <dbReference type="Rhea" id="RHEA:20301"/>
        <dbReference type="Rhea" id="RHEA-COMP:9658"/>
        <dbReference type="Rhea" id="RHEA-COMP:9673"/>
        <dbReference type="ChEBI" id="CHEBI:30616"/>
        <dbReference type="ChEBI" id="CHEBI:32682"/>
        <dbReference type="ChEBI" id="CHEBI:33019"/>
        <dbReference type="ChEBI" id="CHEBI:78442"/>
        <dbReference type="ChEBI" id="CHEBI:78513"/>
        <dbReference type="ChEBI" id="CHEBI:456215"/>
        <dbReference type="EC" id="6.1.1.19"/>
    </reaction>
</comment>
<dbReference type="InterPro" id="IPR001412">
    <property type="entry name" value="aa-tRNA-synth_I_CS"/>
</dbReference>
<dbReference type="PROSITE" id="PS00178">
    <property type="entry name" value="AA_TRNA_LIGASE_I"/>
    <property type="match status" value="1"/>
</dbReference>
<feature type="short sequence motif" description="'HIGH' region" evidence="11">
    <location>
        <begin position="133"/>
        <end position="143"/>
    </location>
</feature>
<dbReference type="NCBIfam" id="TIGR00456">
    <property type="entry name" value="argS"/>
    <property type="match status" value="1"/>
</dbReference>
<sequence>MNSILAIKNIIIESLSQALEKARQEGQIPALSVDISIEHPQKTNYGDYATSLPLRLAKATGKRPMELAEILAGYIEPGEGIAKISVAPPGFINFTFSKEWLCNLVKTILGEAESYGNINMGGGSRVQIEFVSANPTGPIHIGHGRGAVLGSTLSNVLKAAGYYVEEEFYINDAGSQIDAFKRTLFARYQQALGKEAAVPQDGYHGQYMVELAAEMVTKYGDKYLQMPLEIAQNDLGEIGMARMLCLISDDLKSLKVDFDVWFSERSLYSGGQYKTAMDILSANNYIAERDNATWFSSTLLGDSKDNVIVRSDGTPTYFASDIAYHYNKFIERKFDRVINIWGADHQGHVSRMKAMLSALGINPERLTTLLFQMITLKRGGELVRLSKRTGEMISLSEVIEEVGADACRFFFLSRSTESQMDFDLELAKKESAENPVYYVQYAHARICSILSLAKEKGLSYSGGDTALLGEEAELELIRKMAELPEIVETVARTLEPHHLTYYAQELANAFHQFYKDCRVISDNTELSAARLKLVDASRIVLARTLHLMGMTSPQSM</sequence>
<dbReference type="SUPFAM" id="SSF55190">
    <property type="entry name" value="Arginyl-tRNA synthetase (ArgRS), N-terminal 'additional' domain"/>
    <property type="match status" value="1"/>
</dbReference>
<dbReference type="InterPro" id="IPR014729">
    <property type="entry name" value="Rossmann-like_a/b/a_fold"/>
</dbReference>
<dbReference type="FunFam" id="1.10.730.10:FF:000008">
    <property type="entry name" value="Arginine--tRNA ligase"/>
    <property type="match status" value="1"/>
</dbReference>
<evidence type="ECO:0000256" key="4">
    <source>
        <dbReference type="ARBA" id="ARBA00022490"/>
    </source>
</evidence>
<comment type="similarity">
    <text evidence="2 11 12">Belongs to the class-I aminoacyl-tRNA synthetase family.</text>
</comment>
<dbReference type="InterPro" id="IPR005148">
    <property type="entry name" value="Arg-tRNA-synth_N"/>
</dbReference>
<dbReference type="Pfam" id="PF03485">
    <property type="entry name" value="Arg_tRNA_synt_N"/>
    <property type="match status" value="1"/>
</dbReference>
<dbReference type="PANTHER" id="PTHR11956">
    <property type="entry name" value="ARGINYL-TRNA SYNTHETASE"/>
    <property type="match status" value="1"/>
</dbReference>
<keyword evidence="6 11" id="KW-0547">Nucleotide-binding</keyword>
<dbReference type="CDD" id="cd00671">
    <property type="entry name" value="ArgRS_core"/>
    <property type="match status" value="1"/>
</dbReference>
<dbReference type="InterPro" id="IPR001278">
    <property type="entry name" value="Arg-tRNA-ligase"/>
</dbReference>
<keyword evidence="5 11" id="KW-0436">Ligase</keyword>
<evidence type="ECO:0000256" key="11">
    <source>
        <dbReference type="HAMAP-Rule" id="MF_00123"/>
    </source>
</evidence>
<evidence type="ECO:0000256" key="6">
    <source>
        <dbReference type="ARBA" id="ARBA00022741"/>
    </source>
</evidence>
<evidence type="ECO:0000256" key="12">
    <source>
        <dbReference type="RuleBase" id="RU363038"/>
    </source>
</evidence>
<dbReference type="eggNOG" id="COG0018">
    <property type="taxonomic scope" value="Bacteria"/>
</dbReference>
<dbReference type="GO" id="GO:0004814">
    <property type="term" value="F:arginine-tRNA ligase activity"/>
    <property type="evidence" value="ECO:0007669"/>
    <property type="project" value="UniProtKB-UniRule"/>
</dbReference>
<dbReference type="SMART" id="SM01016">
    <property type="entry name" value="Arg_tRNA_synt_N"/>
    <property type="match status" value="1"/>
</dbReference>
<comment type="subcellular location">
    <subcellularLocation>
        <location evidence="1 11">Cytoplasm</location>
    </subcellularLocation>
</comment>
<evidence type="ECO:0000256" key="1">
    <source>
        <dbReference type="ARBA" id="ARBA00004496"/>
    </source>
</evidence>
<evidence type="ECO:0000256" key="5">
    <source>
        <dbReference type="ARBA" id="ARBA00022598"/>
    </source>
</evidence>
<feature type="domain" description="DALR anticodon binding" evidence="13">
    <location>
        <begin position="439"/>
        <end position="556"/>
    </location>
</feature>
<dbReference type="EMBL" id="JGYD01000018">
    <property type="protein sequence ID" value="KSV18073.1"/>
    <property type="molecule type" value="Genomic_DNA"/>
</dbReference>
<evidence type="ECO:0000313" key="16">
    <source>
        <dbReference type="Proteomes" id="UP000053577"/>
    </source>
</evidence>
<dbReference type="EC" id="6.1.1.19" evidence="11"/>
<organism evidence="15 16">
    <name type="scientific">Dehalococcoides mccartyi</name>
    <dbReference type="NCBI Taxonomy" id="61435"/>
    <lineage>
        <taxon>Bacteria</taxon>
        <taxon>Bacillati</taxon>
        <taxon>Chloroflexota</taxon>
        <taxon>Dehalococcoidia</taxon>
        <taxon>Dehalococcoidales</taxon>
        <taxon>Dehalococcoidaceae</taxon>
        <taxon>Dehalococcoides</taxon>
    </lineage>
</organism>
<dbReference type="GO" id="GO:0006420">
    <property type="term" value="P:arginyl-tRNA aminoacylation"/>
    <property type="evidence" value="ECO:0007669"/>
    <property type="project" value="UniProtKB-UniRule"/>
</dbReference>
<dbReference type="Gene3D" id="1.10.730.10">
    <property type="entry name" value="Isoleucyl-tRNA Synthetase, Domain 1"/>
    <property type="match status" value="1"/>
</dbReference>
<name>A0A0V8M379_9CHLR</name>
<keyword evidence="7 11" id="KW-0067">ATP-binding</keyword>
<feature type="domain" description="Arginyl tRNA synthetase N-terminal" evidence="14">
    <location>
        <begin position="9"/>
        <end position="96"/>
    </location>
</feature>
<accession>A0A0V8M379</accession>
<dbReference type="RefSeq" id="WP_058292523.1">
    <property type="nucleotide sequence ID" value="NZ_JGYD01000018.1"/>
</dbReference>
<comment type="caution">
    <text evidence="15">The sequence shown here is derived from an EMBL/GenBank/DDBJ whole genome shotgun (WGS) entry which is preliminary data.</text>
</comment>
<dbReference type="HAMAP" id="MF_00123">
    <property type="entry name" value="Arg_tRNA_synth"/>
    <property type="match status" value="1"/>
</dbReference>
<evidence type="ECO:0000259" key="14">
    <source>
        <dbReference type="SMART" id="SM01016"/>
    </source>
</evidence>
<evidence type="ECO:0000256" key="7">
    <source>
        <dbReference type="ARBA" id="ARBA00022840"/>
    </source>
</evidence>
<dbReference type="Proteomes" id="UP000053577">
    <property type="component" value="Unassembled WGS sequence"/>
</dbReference>
<dbReference type="SUPFAM" id="SSF52374">
    <property type="entry name" value="Nucleotidylyl transferase"/>
    <property type="match status" value="1"/>
</dbReference>
<dbReference type="InterPro" id="IPR035684">
    <property type="entry name" value="ArgRS_core"/>
</dbReference>
<dbReference type="AlphaFoldDB" id="A0A0V8M379"/>
<dbReference type="PANTHER" id="PTHR11956:SF5">
    <property type="entry name" value="ARGININE--TRNA LIGASE, CYTOPLASMIC"/>
    <property type="match status" value="1"/>
</dbReference>
<proteinExistence type="inferred from homology"/>
<dbReference type="Gene3D" id="3.30.1360.70">
    <property type="entry name" value="Arginyl tRNA synthetase N-terminal domain"/>
    <property type="match status" value="1"/>
</dbReference>
<dbReference type="OrthoDB" id="9805987at2"/>
<dbReference type="Pfam" id="PF00750">
    <property type="entry name" value="tRNA-synt_1d"/>
    <property type="match status" value="1"/>
</dbReference>
<keyword evidence="9 11" id="KW-0030">Aminoacyl-tRNA synthetase</keyword>
<comment type="subunit">
    <text evidence="3 11">Monomer.</text>
</comment>
<dbReference type="PATRIC" id="fig|61435.5.peg.1063"/>
<evidence type="ECO:0000256" key="9">
    <source>
        <dbReference type="ARBA" id="ARBA00023146"/>
    </source>
</evidence>
<reference evidence="15 16" key="1">
    <citation type="journal article" date="2015" name="Sci. Rep.">
        <title>A comparative genomics and reductive dehalogenase gene transcription study of two chloroethene-respiring bacteria, Dehalococcoides mccartyi strains MB and 11a.</title>
        <authorList>
            <person name="Low A."/>
            <person name="Shen Z."/>
            <person name="Cheng D."/>
            <person name="Rogers M.J."/>
            <person name="Lee P.K."/>
            <person name="He J."/>
        </authorList>
    </citation>
    <scope>NUCLEOTIDE SEQUENCE [LARGE SCALE GENOMIC DNA]</scope>
    <source>
        <strain evidence="15 16">MB</strain>
    </source>
</reference>
<evidence type="ECO:0000313" key="15">
    <source>
        <dbReference type="EMBL" id="KSV18073.1"/>
    </source>
</evidence>
<dbReference type="FunFam" id="3.40.50.620:FF:000062">
    <property type="entry name" value="Arginine--tRNA ligase"/>
    <property type="match status" value="1"/>
</dbReference>